<dbReference type="InterPro" id="IPR012878">
    <property type="entry name" value="Beta-AFase-like_GH127_cat"/>
</dbReference>
<comment type="caution">
    <text evidence="5">The sequence shown here is derived from an EMBL/GenBank/DDBJ whole genome shotgun (WGS) entry which is preliminary data.</text>
</comment>
<dbReference type="OrthoDB" id="9757939at2"/>
<dbReference type="Pfam" id="PF20737">
    <property type="entry name" value="Glyco_hydro127C"/>
    <property type="match status" value="1"/>
</dbReference>
<evidence type="ECO:0000259" key="3">
    <source>
        <dbReference type="Pfam" id="PF20736"/>
    </source>
</evidence>
<dbReference type="RefSeq" id="WP_140468547.1">
    <property type="nucleotide sequence ID" value="NZ_RCYZ01000007.1"/>
</dbReference>
<dbReference type="SUPFAM" id="SSF48208">
    <property type="entry name" value="Six-hairpin glycosidases"/>
    <property type="match status" value="1"/>
</dbReference>
<evidence type="ECO:0000259" key="4">
    <source>
        <dbReference type="Pfam" id="PF20737"/>
    </source>
</evidence>
<reference evidence="5 6" key="1">
    <citation type="journal article" date="2019" name="Environ. Microbiol.">
        <title>Species interactions and distinct microbial communities in high Arctic permafrost affected cryosols are associated with the CH4 and CO2 gas fluxes.</title>
        <authorList>
            <person name="Altshuler I."/>
            <person name="Hamel J."/>
            <person name="Turney S."/>
            <person name="Magnuson E."/>
            <person name="Levesque R."/>
            <person name="Greer C."/>
            <person name="Whyte L.G."/>
        </authorList>
    </citation>
    <scope>NUCLEOTIDE SEQUENCE [LARGE SCALE GENOMIC DNA]</scope>
    <source>
        <strain evidence="5 6">S9.2P</strain>
    </source>
</reference>
<sequence>MCSPKSFLLVLGLGGTLSAGAQTRLDYPIQAVPFTQVKLADDFWLPRLKTNTDVTIPASFARCESTNRVKNFEMAAAHQGKFATTYPFDDTDIYKTIEGASYSMSLYPDAKLQAYVDELIAKVGAAQEPDGYLYTARTIDPAHPQKWAGQARWEKERELSHELYNAGHLYEAAAAHYQATGQKNLLTIALKNADLVCSVFGPGKRSVAPGHEIVEMGLVKLYRVTGQAKYLSTAKFFLEARGHYPGYDPKSTDTWKNGSYWQDDKPVVDQREAEGHAVRAEYLYSAMADVAALTGDKQMLAAVDSIWNNLVAKKMYVQGGTGAAGDGERFGANYELPNATAYNETCASVADVFWNQRMFQLHGESKYVDVLEKVLYNGLISGVGLDGKSFFYSNAMQIRNGQRYHDTEPARAGWFECSCCPTNLVRLMPALPGYVYAQRGSDLYANLFISGTTNLVINKKKVQLEQQNNYPWAGDLRFVVRPAGAPAAFNLLVRIPGWARGAAMPSDLYTFAGGPVAAPVRITVNGQPVAYAMKNGYAVLARTWRKNDVVAVTLPLETRTVQANARVLDDRGKVALQRGPLVYCAEWADNDGRTSNIIVPAGTAFTPVAKPQLLNGITALTATVPVVRVDAAANSVSTAPRTLTAIPYYAWANRGKGEMTVWFPAQVTDVDLLSQPPAADKAAGK</sequence>
<feature type="domain" description="Non-reducing end beta-L-arabinofuranosidase-like GH127 middle" evidence="3">
    <location>
        <begin position="443"/>
        <end position="556"/>
    </location>
</feature>
<feature type="signal peptide" evidence="1">
    <location>
        <begin position="1"/>
        <end position="21"/>
    </location>
</feature>
<feature type="domain" description="Non-reducing end beta-L-arabinofuranosidase-like GH127 C-terminal" evidence="4">
    <location>
        <begin position="559"/>
        <end position="664"/>
    </location>
</feature>
<dbReference type="GO" id="GO:0005975">
    <property type="term" value="P:carbohydrate metabolic process"/>
    <property type="evidence" value="ECO:0007669"/>
    <property type="project" value="InterPro"/>
</dbReference>
<dbReference type="Pfam" id="PF20736">
    <property type="entry name" value="Glyco_hydro127M"/>
    <property type="match status" value="1"/>
</dbReference>
<dbReference type="Pfam" id="PF07944">
    <property type="entry name" value="Beta-AFase-like_GH127_cat"/>
    <property type="match status" value="1"/>
</dbReference>
<dbReference type="PANTHER" id="PTHR43465">
    <property type="entry name" value="DUF1680 DOMAIN PROTEIN (AFU_ORTHOLOGUE AFUA_1G08910)"/>
    <property type="match status" value="1"/>
</dbReference>
<keyword evidence="6" id="KW-1185">Reference proteome</keyword>
<dbReference type="AlphaFoldDB" id="A0A502GPG6"/>
<dbReference type="InterPro" id="IPR049174">
    <property type="entry name" value="Beta-AFase-like"/>
</dbReference>
<evidence type="ECO:0000313" key="6">
    <source>
        <dbReference type="Proteomes" id="UP000317646"/>
    </source>
</evidence>
<gene>
    <name evidence="5" type="ORF">EAH73_16510</name>
</gene>
<dbReference type="InterPro" id="IPR049046">
    <property type="entry name" value="Beta-AFase-like_GH127_middle"/>
</dbReference>
<feature type="chain" id="PRO_5021262649" evidence="1">
    <location>
        <begin position="22"/>
        <end position="685"/>
    </location>
</feature>
<dbReference type="InterPro" id="IPR049049">
    <property type="entry name" value="Beta-AFase-like_GH127_C"/>
</dbReference>
<accession>A0A502GPG6</accession>
<evidence type="ECO:0000313" key="5">
    <source>
        <dbReference type="EMBL" id="TPG63655.1"/>
    </source>
</evidence>
<keyword evidence="1" id="KW-0732">Signal</keyword>
<organism evidence="5 6">
    <name type="scientific">Hymenobacter nivis</name>
    <dbReference type="NCBI Taxonomy" id="1850093"/>
    <lineage>
        <taxon>Bacteria</taxon>
        <taxon>Pseudomonadati</taxon>
        <taxon>Bacteroidota</taxon>
        <taxon>Cytophagia</taxon>
        <taxon>Cytophagales</taxon>
        <taxon>Hymenobacteraceae</taxon>
        <taxon>Hymenobacter</taxon>
    </lineage>
</organism>
<dbReference type="InterPro" id="IPR008928">
    <property type="entry name" value="6-hairpin_glycosidase_sf"/>
</dbReference>
<evidence type="ECO:0000259" key="2">
    <source>
        <dbReference type="Pfam" id="PF07944"/>
    </source>
</evidence>
<keyword evidence="5" id="KW-0378">Hydrolase</keyword>
<dbReference type="EMBL" id="RCYZ01000007">
    <property type="protein sequence ID" value="TPG63655.1"/>
    <property type="molecule type" value="Genomic_DNA"/>
</dbReference>
<feature type="domain" description="Non-reducing end beta-L-arabinofuranosidase-like GH127 catalytic" evidence="2">
    <location>
        <begin position="36"/>
        <end position="431"/>
    </location>
</feature>
<dbReference type="Proteomes" id="UP000317646">
    <property type="component" value="Unassembled WGS sequence"/>
</dbReference>
<proteinExistence type="predicted"/>
<dbReference type="PANTHER" id="PTHR43465:SF2">
    <property type="entry name" value="DUF1680 DOMAIN PROTEIN (AFU_ORTHOLOGUE AFUA_1G08910)"/>
    <property type="match status" value="1"/>
</dbReference>
<evidence type="ECO:0000256" key="1">
    <source>
        <dbReference type="SAM" id="SignalP"/>
    </source>
</evidence>
<protein>
    <submittedName>
        <fullName evidence="5">Glycoside hydrolase family 127 protein</fullName>
    </submittedName>
</protein>
<dbReference type="GO" id="GO:0016787">
    <property type="term" value="F:hydrolase activity"/>
    <property type="evidence" value="ECO:0007669"/>
    <property type="project" value="UniProtKB-KW"/>
</dbReference>
<name>A0A502GPG6_9BACT</name>